<name>A0A8J7DHL2_DESMC</name>
<comment type="caution">
    <text evidence="2">The sequence shown here is derived from an EMBL/GenBank/DDBJ whole genome shotgun (WGS) entry which is preliminary data.</text>
</comment>
<keyword evidence="3" id="KW-1185">Reference proteome</keyword>
<dbReference type="RefSeq" id="WP_193919232.1">
    <property type="nucleotide sequence ID" value="NZ_JADEXS020000001.1"/>
</dbReference>
<dbReference type="EMBL" id="JADEXS010000298">
    <property type="protein sequence ID" value="MBE9024674.1"/>
    <property type="molecule type" value="Genomic_DNA"/>
</dbReference>
<evidence type="ECO:0000313" key="3">
    <source>
        <dbReference type="Proteomes" id="UP000622533"/>
    </source>
</evidence>
<reference evidence="2" key="1">
    <citation type="submission" date="2020-10" db="EMBL/GenBank/DDBJ databases">
        <authorList>
            <person name="Castelo-Branco R."/>
            <person name="Eusebio N."/>
            <person name="Adriana R."/>
            <person name="Vieira A."/>
            <person name="Brugerolle De Fraissinette N."/>
            <person name="Rezende De Castro R."/>
            <person name="Schneider M.P."/>
            <person name="Vasconcelos V."/>
            <person name="Leao P.N."/>
        </authorList>
    </citation>
    <scope>NUCLEOTIDE SEQUENCE</scope>
    <source>
        <strain evidence="2">LEGE 12446</strain>
    </source>
</reference>
<proteinExistence type="predicted"/>
<accession>A0A8J7DHL2</accession>
<sequence>MVNQTLPWQENLEQCRLKVNELIQKYRQWDRVCSQVCEIKDLLVRGRNLLGNRSISEADITKVSGSKELDPVESLIKLKRLAQNSIDEIEKPLGVWGWIIEWVLAIALKQKSLDSIAQKLRPYSRRYTAAIRLEAIRREAQAIRQRVQPVDKELAISQITAEVVEGIVTSARTWLNQLQVQTEQEQKVLEKQLNEQIKLVANAEKQISANQEQVGTFCSEADFKFKKAIALLQELLSFPYLPDELRLLVQQYLDNSSNILTETAEFIAQVQNWENRTKQLDTLIGLVDPFATLSTANNLLVAYIFSLHKTTEIYKIQLTETQTKIEKIMVLQYLLCQIIS</sequence>
<keyword evidence="1" id="KW-0175">Coiled coil</keyword>
<protein>
    <submittedName>
        <fullName evidence="2">Uncharacterized protein</fullName>
    </submittedName>
</protein>
<dbReference type="Proteomes" id="UP000622533">
    <property type="component" value="Unassembled WGS sequence"/>
</dbReference>
<dbReference type="AlphaFoldDB" id="A0A8J7DHL2"/>
<evidence type="ECO:0000313" key="2">
    <source>
        <dbReference type="EMBL" id="MBE9024674.1"/>
    </source>
</evidence>
<feature type="coiled-coil region" evidence="1">
    <location>
        <begin position="175"/>
        <end position="213"/>
    </location>
</feature>
<organism evidence="2 3">
    <name type="scientific">Desmonostoc muscorum LEGE 12446</name>
    <dbReference type="NCBI Taxonomy" id="1828758"/>
    <lineage>
        <taxon>Bacteria</taxon>
        <taxon>Bacillati</taxon>
        <taxon>Cyanobacteriota</taxon>
        <taxon>Cyanophyceae</taxon>
        <taxon>Nostocales</taxon>
        <taxon>Nostocaceae</taxon>
        <taxon>Desmonostoc</taxon>
    </lineage>
</organism>
<evidence type="ECO:0000256" key="1">
    <source>
        <dbReference type="SAM" id="Coils"/>
    </source>
</evidence>
<gene>
    <name evidence="2" type="ORF">IQ276_20250</name>
</gene>